<evidence type="ECO:0000313" key="1">
    <source>
        <dbReference type="EMBL" id="KAH8004853.1"/>
    </source>
</evidence>
<keyword evidence="2" id="KW-1185">Reference proteome</keyword>
<reference evidence="1" key="1">
    <citation type="submission" date="2021-08" db="EMBL/GenBank/DDBJ databases">
        <title>The first chromosome-level gecko genome reveals the dynamic sex chromosomes of Neotropical dwarf geckos (Sphaerodactylidae: Sphaerodactylus).</title>
        <authorList>
            <person name="Pinto B.J."/>
            <person name="Keating S.E."/>
            <person name="Gamble T."/>
        </authorList>
    </citation>
    <scope>NUCLEOTIDE SEQUENCE</scope>
    <source>
        <strain evidence="1">TG3544</strain>
    </source>
</reference>
<dbReference type="EMBL" id="CM037617">
    <property type="protein sequence ID" value="KAH8004853.1"/>
    <property type="molecule type" value="Genomic_DNA"/>
</dbReference>
<gene>
    <name evidence="1" type="ORF">K3G42_020304</name>
</gene>
<comment type="caution">
    <text evidence="1">The sequence shown here is derived from an EMBL/GenBank/DDBJ whole genome shotgun (WGS) entry which is preliminary data.</text>
</comment>
<proteinExistence type="predicted"/>
<name>A0ACB8FH39_9SAUR</name>
<dbReference type="Proteomes" id="UP000827872">
    <property type="component" value="Linkage Group LG04"/>
</dbReference>
<sequence length="167" mass="18727">MLTTSRAADRHSLDLVLFTLAGATAFLQVLRSSKHDQNSLVFGILRWSSIRSSLMEFCQRHPLEANVIFPKLNQNCIREAKLQGGVPLERRKQSKATSCLICASQREFPQRCPGPDVLPSQISSHSGQPSGQYCDQPAKTWVPAGPRNYKKEQSYSERCESRPPERG</sequence>
<protein>
    <submittedName>
        <fullName evidence="1">Uncharacterized protein</fullName>
    </submittedName>
</protein>
<organism evidence="1 2">
    <name type="scientific">Sphaerodactylus townsendi</name>
    <dbReference type="NCBI Taxonomy" id="933632"/>
    <lineage>
        <taxon>Eukaryota</taxon>
        <taxon>Metazoa</taxon>
        <taxon>Chordata</taxon>
        <taxon>Craniata</taxon>
        <taxon>Vertebrata</taxon>
        <taxon>Euteleostomi</taxon>
        <taxon>Lepidosauria</taxon>
        <taxon>Squamata</taxon>
        <taxon>Bifurcata</taxon>
        <taxon>Gekkota</taxon>
        <taxon>Sphaerodactylidae</taxon>
        <taxon>Sphaerodactylus</taxon>
    </lineage>
</organism>
<evidence type="ECO:0000313" key="2">
    <source>
        <dbReference type="Proteomes" id="UP000827872"/>
    </source>
</evidence>
<accession>A0ACB8FH39</accession>